<dbReference type="RefSeq" id="WP_073089628.1">
    <property type="nucleotide sequence ID" value="NZ_FQWY01000006.1"/>
</dbReference>
<name>A0A1M5L196_9FIRM</name>
<keyword evidence="3" id="KW-0969">Cilium</keyword>
<evidence type="ECO:0000313" key="4">
    <source>
        <dbReference type="Proteomes" id="UP000242329"/>
    </source>
</evidence>
<dbReference type="GO" id="GO:0044781">
    <property type="term" value="P:bacterial-type flagellum organization"/>
    <property type="evidence" value="ECO:0007669"/>
    <property type="project" value="UniProtKB-KW"/>
</dbReference>
<keyword evidence="2" id="KW-1005">Bacterial flagellum biogenesis</keyword>
<keyword evidence="3" id="KW-0966">Cell projection</keyword>
<evidence type="ECO:0000256" key="2">
    <source>
        <dbReference type="ARBA" id="ARBA00022795"/>
    </source>
</evidence>
<reference evidence="4" key="1">
    <citation type="submission" date="2016-11" db="EMBL/GenBank/DDBJ databases">
        <authorList>
            <person name="Varghese N."/>
            <person name="Submissions S."/>
        </authorList>
    </citation>
    <scope>NUCLEOTIDE SEQUENCE [LARGE SCALE GENOMIC DNA]</scope>
    <source>
        <strain evidence="4">DSM 11003</strain>
    </source>
</reference>
<evidence type="ECO:0000313" key="3">
    <source>
        <dbReference type="EMBL" id="SHG58193.1"/>
    </source>
</evidence>
<dbReference type="Pfam" id="PF03963">
    <property type="entry name" value="FlgD"/>
    <property type="match status" value="1"/>
</dbReference>
<dbReference type="AlphaFoldDB" id="A0A1M5L196"/>
<organism evidence="3 4">
    <name type="scientific">Thermosyntropha lipolytica DSM 11003</name>
    <dbReference type="NCBI Taxonomy" id="1123382"/>
    <lineage>
        <taxon>Bacteria</taxon>
        <taxon>Bacillati</taxon>
        <taxon>Bacillota</taxon>
        <taxon>Clostridia</taxon>
        <taxon>Eubacteriales</taxon>
        <taxon>Syntrophomonadaceae</taxon>
        <taxon>Thermosyntropha</taxon>
    </lineage>
</organism>
<dbReference type="InterPro" id="IPR005648">
    <property type="entry name" value="FlgD"/>
</dbReference>
<gene>
    <name evidence="3" type="ORF">SAMN02745221_00533</name>
</gene>
<comment type="similarity">
    <text evidence="1">Belongs to the FlgD family.</text>
</comment>
<evidence type="ECO:0000256" key="1">
    <source>
        <dbReference type="ARBA" id="ARBA00010577"/>
    </source>
</evidence>
<proteinExistence type="inferred from homology"/>
<dbReference type="STRING" id="1123382.SAMN02745221_00533"/>
<dbReference type="EMBL" id="FQWY01000006">
    <property type="protein sequence ID" value="SHG58193.1"/>
    <property type="molecule type" value="Genomic_DNA"/>
</dbReference>
<keyword evidence="3" id="KW-0282">Flagellum</keyword>
<protein>
    <submittedName>
        <fullName evidence="3">Flagellar basal-body rod modification protein FlgD</fullName>
    </submittedName>
</protein>
<sequence length="178" mass="20014">MTAVSYTSFSGIGKAPQGDQLEKAQNKNILGKDDFLKLMITQLRYQNPLEPVNDKEFIAQMATFSTLEQMKNLNTSFEKISNQLNSYMEWQKISSAIGRKVAYTEGRYGEEIKIGVVDSLFIRDGKFYYHIGGKLVEPDQVIEFGKYEDDSLPVLHAILEKLTELKGNSAGEGETDGK</sequence>
<dbReference type="Proteomes" id="UP000242329">
    <property type="component" value="Unassembled WGS sequence"/>
</dbReference>
<keyword evidence="4" id="KW-1185">Reference proteome</keyword>
<accession>A0A1M5L196</accession>